<feature type="transmembrane region" description="Helical" evidence="7">
    <location>
        <begin position="268"/>
        <end position="291"/>
    </location>
</feature>
<feature type="transmembrane region" description="Helical" evidence="7">
    <location>
        <begin position="6"/>
        <end position="25"/>
    </location>
</feature>
<dbReference type="PATRIC" id="fig|1679444.3.peg.504"/>
<evidence type="ECO:0000256" key="5">
    <source>
        <dbReference type="ARBA" id="ARBA00022989"/>
    </source>
</evidence>
<name>A0A1C7PFD4_9BACT</name>
<sequence length="472" mass="51469">MNGTTCFILAALILLAGYLFYGRLVERILNPRHDHPLPCETKADGVDYVALPRWKIFLIQLLNIAGLGPVFGALSGALFGPAALLWIVIGCIIGGATHDFLAAMMSAHHEGENLPETVGRYLGHKMGHILRLLCVALCTLVGVVFTLGPAGMLASLPDSLSLLHWSIIIFGYYFLATILPIQTIIGRIYPFFGALFIFMALSVIVMLFVNGYDILPNTDFFTGTHPHDTPVWPALFVTIACGAISGFHATQSPLMVRCLPRVRDGRPLFYGAMIAEGFVALIWATVGLSFYQGPEALAASMYDGTPSSTVTQVCTTLLGPTGAVIALLGVVVLPITSGDTALRCSRLMLADMLKLPQKPIRNRLILALPLFAIAISLTQVDFQIVWRYFGWFNQAIAAITLWTISVFLRKRGSWHWITTVPAMFMTAMCITYLLCSKESFGLDMMSSTAAGIIASMLLAALFMMHIPDETDE</sequence>
<proteinExistence type="inferred from homology"/>
<organism evidence="9 10">
    <name type="scientific">Akkermansia glycaniphila</name>
    <dbReference type="NCBI Taxonomy" id="1679444"/>
    <lineage>
        <taxon>Bacteria</taxon>
        <taxon>Pseudomonadati</taxon>
        <taxon>Verrucomicrobiota</taxon>
        <taxon>Verrucomicrobiia</taxon>
        <taxon>Verrucomicrobiales</taxon>
        <taxon>Akkermansiaceae</taxon>
        <taxon>Akkermansia</taxon>
    </lineage>
</organism>
<evidence type="ECO:0000313" key="10">
    <source>
        <dbReference type="Proteomes" id="UP000176204"/>
    </source>
</evidence>
<evidence type="ECO:0000256" key="1">
    <source>
        <dbReference type="ARBA" id="ARBA00004651"/>
    </source>
</evidence>
<feature type="transmembrane region" description="Helical" evidence="7">
    <location>
        <begin position="128"/>
        <end position="150"/>
    </location>
</feature>
<keyword evidence="5 7" id="KW-1133">Transmembrane helix</keyword>
<evidence type="ECO:0000256" key="7">
    <source>
        <dbReference type="SAM" id="Phobius"/>
    </source>
</evidence>
<reference evidence="10" key="1">
    <citation type="submission" date="2016-09" db="EMBL/GenBank/DDBJ databases">
        <authorList>
            <person name="Koehorst J."/>
        </authorList>
    </citation>
    <scope>NUCLEOTIDE SEQUENCE [LARGE SCALE GENOMIC DNA]</scope>
</reference>
<evidence type="ECO:0000256" key="6">
    <source>
        <dbReference type="ARBA" id="ARBA00023136"/>
    </source>
</evidence>
<dbReference type="InterPro" id="IPR051605">
    <property type="entry name" value="CstA"/>
</dbReference>
<dbReference type="OrthoDB" id="9761224at2"/>
<dbReference type="Proteomes" id="UP000176204">
    <property type="component" value="Chromosome I"/>
</dbReference>
<feature type="domain" description="CstA N-terminal" evidence="8">
    <location>
        <begin position="163"/>
        <end position="283"/>
    </location>
</feature>
<feature type="transmembrane region" description="Helical" evidence="7">
    <location>
        <begin position="56"/>
        <end position="78"/>
    </location>
</feature>
<feature type="transmembrane region" description="Helical" evidence="7">
    <location>
        <begin position="388"/>
        <end position="408"/>
    </location>
</feature>
<keyword evidence="3" id="KW-1003">Cell membrane</keyword>
<feature type="transmembrane region" description="Helical" evidence="7">
    <location>
        <begin position="84"/>
        <end position="107"/>
    </location>
</feature>
<dbReference type="GO" id="GO:0009267">
    <property type="term" value="P:cellular response to starvation"/>
    <property type="evidence" value="ECO:0007669"/>
    <property type="project" value="InterPro"/>
</dbReference>
<dbReference type="EMBL" id="LT629973">
    <property type="protein sequence ID" value="SEH73384.1"/>
    <property type="molecule type" value="Genomic_DNA"/>
</dbReference>
<dbReference type="PANTHER" id="PTHR30252">
    <property type="entry name" value="INNER MEMBRANE PEPTIDE TRANSPORTER"/>
    <property type="match status" value="1"/>
</dbReference>
<keyword evidence="6 7" id="KW-0472">Membrane</keyword>
<dbReference type="InterPro" id="IPR003706">
    <property type="entry name" value="CstA_N"/>
</dbReference>
<comment type="subcellular location">
    <subcellularLocation>
        <location evidence="1">Cell membrane</location>
        <topology evidence="1">Multi-pass membrane protein</topology>
    </subcellularLocation>
</comment>
<dbReference type="GO" id="GO:0005886">
    <property type="term" value="C:plasma membrane"/>
    <property type="evidence" value="ECO:0007669"/>
    <property type="project" value="UniProtKB-SubCell"/>
</dbReference>
<feature type="transmembrane region" description="Helical" evidence="7">
    <location>
        <begin position="229"/>
        <end position="247"/>
    </location>
</feature>
<feature type="transmembrane region" description="Helical" evidence="7">
    <location>
        <begin position="188"/>
        <end position="209"/>
    </location>
</feature>
<protein>
    <submittedName>
        <fullName evidence="9">Carbon starvation protein csta</fullName>
    </submittedName>
</protein>
<keyword evidence="10" id="KW-1185">Reference proteome</keyword>
<dbReference type="PANTHER" id="PTHR30252:SF4">
    <property type="entry name" value="CARBON STARVATION"/>
    <property type="match status" value="1"/>
</dbReference>
<dbReference type="Pfam" id="PF02554">
    <property type="entry name" value="CstA"/>
    <property type="match status" value="3"/>
</dbReference>
<feature type="domain" description="CstA N-terminal" evidence="8">
    <location>
        <begin position="3"/>
        <end position="155"/>
    </location>
</feature>
<feature type="transmembrane region" description="Helical" evidence="7">
    <location>
        <begin position="162"/>
        <end position="181"/>
    </location>
</feature>
<comment type="similarity">
    <text evidence="2">Belongs to the peptide transporter carbon starvation (CstA) (TC 2.A.114) family.</text>
</comment>
<dbReference type="AlphaFoldDB" id="A0A1C7PFD4"/>
<dbReference type="STRING" id="1679444.PYTT_0318"/>
<feature type="transmembrane region" description="Helical" evidence="7">
    <location>
        <begin position="446"/>
        <end position="466"/>
    </location>
</feature>
<gene>
    <name evidence="9" type="ORF">PYTT_0318</name>
</gene>
<feature type="domain" description="CstA N-terminal" evidence="8">
    <location>
        <begin position="320"/>
        <end position="430"/>
    </location>
</feature>
<dbReference type="KEGG" id="agl:PYTT_0318"/>
<keyword evidence="4 7" id="KW-0812">Transmembrane</keyword>
<evidence type="ECO:0000256" key="4">
    <source>
        <dbReference type="ARBA" id="ARBA00022692"/>
    </source>
</evidence>
<evidence type="ECO:0000313" key="9">
    <source>
        <dbReference type="EMBL" id="SEH73384.1"/>
    </source>
</evidence>
<evidence type="ECO:0000259" key="8">
    <source>
        <dbReference type="Pfam" id="PF02554"/>
    </source>
</evidence>
<evidence type="ECO:0000256" key="2">
    <source>
        <dbReference type="ARBA" id="ARBA00007755"/>
    </source>
</evidence>
<feature type="transmembrane region" description="Helical" evidence="7">
    <location>
        <begin position="363"/>
        <end position="382"/>
    </location>
</feature>
<accession>A0A1C7PFD4</accession>
<feature type="transmembrane region" description="Helical" evidence="7">
    <location>
        <begin position="415"/>
        <end position="434"/>
    </location>
</feature>
<evidence type="ECO:0000256" key="3">
    <source>
        <dbReference type="ARBA" id="ARBA00022475"/>
    </source>
</evidence>
<dbReference type="RefSeq" id="WP_067772755.1">
    <property type="nucleotide sequence ID" value="NZ_LIGX01000002.1"/>
</dbReference>